<evidence type="ECO:0000313" key="1">
    <source>
        <dbReference type="EMBL" id="AFL69409.1"/>
    </source>
</evidence>
<dbReference type="PANTHER" id="PTHR38811">
    <property type="match status" value="1"/>
</dbReference>
<keyword evidence="2" id="KW-1185">Reference proteome</keyword>
<dbReference type="KEGG" id="sba:Sulba_2134"/>
<dbReference type="EMBL" id="CP003333">
    <property type="protein sequence ID" value="AFL69409.1"/>
    <property type="molecule type" value="Genomic_DNA"/>
</dbReference>
<dbReference type="STRING" id="760154.Sulba_2134"/>
<dbReference type="Pfam" id="PF02277">
    <property type="entry name" value="DBI_PRT"/>
    <property type="match status" value="1"/>
</dbReference>
<accession>I3XZN5</accession>
<dbReference type="NCBIfam" id="TIGR00303">
    <property type="entry name" value="nicotinate mononucleotide-dependent phosphoribosyltransferase CobT"/>
    <property type="match status" value="1"/>
</dbReference>
<reference evidence="1 2" key="1">
    <citation type="submission" date="2012-06" db="EMBL/GenBank/DDBJ databases">
        <title>Complete sequence of Sulfurospirillum barnesii SES-3.</title>
        <authorList>
            <consortium name="US DOE Joint Genome Institute"/>
            <person name="Lucas S."/>
            <person name="Han J."/>
            <person name="Lapidus A."/>
            <person name="Cheng J.-F."/>
            <person name="Goodwin L."/>
            <person name="Pitluck S."/>
            <person name="Peters L."/>
            <person name="Ovchinnikova G."/>
            <person name="Lu M."/>
            <person name="Detter J.C."/>
            <person name="Han C."/>
            <person name="Tapia R."/>
            <person name="Land M."/>
            <person name="Hauser L."/>
            <person name="Kyrpides N."/>
            <person name="Ivanova N."/>
            <person name="Pagani I."/>
            <person name="Stolz J."/>
            <person name="Arkin A."/>
            <person name="Dehal P."/>
            <person name="Oremland R."/>
            <person name="Saltikov C."/>
            <person name="Basu P."/>
            <person name="Hollibaugh J."/>
            <person name="Newman D."/>
            <person name="Stolyar S."/>
            <person name="Hazen T."/>
            <person name="Woyke T."/>
        </authorList>
    </citation>
    <scope>NUCLEOTIDE SEQUENCE [LARGE SCALE GENOMIC DNA]</scope>
    <source>
        <strain evidence="2">ATCC 700032 / DSM 10660 / SES-3</strain>
    </source>
</reference>
<dbReference type="InterPro" id="IPR002805">
    <property type="entry name" value="Nict_dMeBzImd_PRibTrfase_arc"/>
</dbReference>
<dbReference type="InterPro" id="IPR003200">
    <property type="entry name" value="Nict_dMeBzImd_PRibTrfase"/>
</dbReference>
<dbReference type="PATRIC" id="fig|760154.4.peg.2131"/>
<dbReference type="Proteomes" id="UP000006176">
    <property type="component" value="Chromosome"/>
</dbReference>
<dbReference type="HAMAP" id="MF_01086">
    <property type="entry name" value="UPF0284"/>
    <property type="match status" value="1"/>
</dbReference>
<gene>
    <name evidence="1" type="ordered locus">Sulba_2134</name>
</gene>
<dbReference type="OrthoDB" id="5341906at2"/>
<protein>
    <submittedName>
        <fullName evidence="1">TIGR00303 family protein</fullName>
    </submittedName>
</protein>
<sequence length="353" mass="37756">MIQTITGRSDFIERLKGKNATFMLALSNTDTALIAGITQAGIPGQIYLTPTLDGEFVCTGAVHSLTQIPKTPTGIPTPALLSRAVHLLAPFNAIELLNLGLTIPPKVEGFCVHDFGLSPSGSIDQNAQIDARILFEKGRAFGENYTPKSDYLLLGESVPSGTTTALATALALGYEAHEKFSSSFAHAPSSIKHTVLNKALSHLKKSDTFFDTLGKVGDHMLIFTAGFLLGAHRKGYPIVLAGGTQMACVLLVLNAFLRYTNEPFDASSIALATTKWVHEDTNSDLKGLLEMLDFPINAYYANFDFALSSHPLLALYDKGEAKEGVGAGGCLVYGFLQGLEKASITQKVEAFLA</sequence>
<dbReference type="HOGENOM" id="CLU_053134_0_0_7"/>
<proteinExistence type="inferred from homology"/>
<dbReference type="RefSeq" id="WP_014770274.1">
    <property type="nucleotide sequence ID" value="NC_018002.1"/>
</dbReference>
<dbReference type="NCBIfam" id="NF003372">
    <property type="entry name" value="PRK04447.1-5"/>
    <property type="match status" value="1"/>
</dbReference>
<dbReference type="SUPFAM" id="SSF52733">
    <property type="entry name" value="Nicotinate mononucleotide:5,6-dimethylbenzimidazole phosphoribosyltransferase (CobT)"/>
    <property type="match status" value="1"/>
</dbReference>
<name>I3XZN5_SULBS</name>
<dbReference type="AlphaFoldDB" id="I3XZN5"/>
<organism evidence="1 2">
    <name type="scientific">Sulfurospirillum barnesii (strain ATCC 700032 / DSM 10660 / SES-3)</name>
    <dbReference type="NCBI Taxonomy" id="760154"/>
    <lineage>
        <taxon>Bacteria</taxon>
        <taxon>Pseudomonadati</taxon>
        <taxon>Campylobacterota</taxon>
        <taxon>Epsilonproteobacteria</taxon>
        <taxon>Campylobacterales</taxon>
        <taxon>Sulfurospirillaceae</taxon>
        <taxon>Sulfurospirillum</taxon>
    </lineage>
</organism>
<dbReference type="eggNOG" id="COG2038">
    <property type="taxonomic scope" value="Bacteria"/>
</dbReference>
<dbReference type="Gene3D" id="3.40.50.10210">
    <property type="match status" value="1"/>
</dbReference>
<evidence type="ECO:0000313" key="2">
    <source>
        <dbReference type="Proteomes" id="UP000006176"/>
    </source>
</evidence>
<dbReference type="InterPro" id="IPR036087">
    <property type="entry name" value="Nict_dMeBzImd_PRibTrfase_sf"/>
</dbReference>
<dbReference type="PANTHER" id="PTHR38811:SF1">
    <property type="entry name" value="UPF0284 PROTEIN SLL1500"/>
    <property type="match status" value="1"/>
</dbReference>
<dbReference type="GO" id="GO:0008939">
    <property type="term" value="F:nicotinate-nucleotide-dimethylbenzimidazole phosphoribosyltransferase activity"/>
    <property type="evidence" value="ECO:0007669"/>
    <property type="project" value="InterPro"/>
</dbReference>